<dbReference type="PANTHER" id="PTHR43065:SF46">
    <property type="entry name" value="C4-DICARBOXYLATE TRANSPORT SENSOR PROTEIN DCTB"/>
    <property type="match status" value="1"/>
</dbReference>
<keyword evidence="8" id="KW-0812">Transmembrane</keyword>
<keyword evidence="8" id="KW-1133">Transmembrane helix</keyword>
<dbReference type="SMART" id="SM00387">
    <property type="entry name" value="HATPase_c"/>
    <property type="match status" value="1"/>
</dbReference>
<keyword evidence="6" id="KW-0067">ATP-binding</keyword>
<comment type="catalytic activity">
    <reaction evidence="1">
        <text>ATP + protein L-histidine = ADP + protein N-phospho-L-histidine.</text>
        <dbReference type="EC" id="2.7.13.3"/>
    </reaction>
</comment>
<dbReference type="EC" id="2.7.13.3" evidence="2"/>
<organism evidence="10 11">
    <name type="scientific">Robiginitalea myxolifaciens</name>
    <dbReference type="NCBI Taxonomy" id="400055"/>
    <lineage>
        <taxon>Bacteria</taxon>
        <taxon>Pseudomonadati</taxon>
        <taxon>Bacteroidota</taxon>
        <taxon>Flavobacteriia</taxon>
        <taxon>Flavobacteriales</taxon>
        <taxon>Flavobacteriaceae</taxon>
        <taxon>Robiginitalea</taxon>
    </lineage>
</organism>
<dbReference type="OrthoDB" id="1931120at2"/>
<dbReference type="InterPro" id="IPR036890">
    <property type="entry name" value="HATPase_C_sf"/>
</dbReference>
<sequence length="447" mass="51406">MASRNFYIQLIFRVFGIAAAAILMAYSQGNQWWITFGISLAILFGLVLDLIRYINSTNRKIAYFFDAIRNEDFTLRFPERVDIESFKELNQSLNRVNGLIQEVHIQLQIRENYYQEILRQARIGILTYNQKGHILFSNPTVERLFNHSPLNHVRQLEQIDPKLYALFSSFEPFDRKLYQLTNEREQHQLALKSTPVVLKDEPLLLVVVQDIRYELDEKETESWIRLIRVLTHEIMNTIAPITSISESVLKYFQSGQENPALFGEQRKLDGSIRGLEVIQGQSANLMEFVESYRTLLNVPKPIRQLIPLSELFQKLQIMAEGSNDTNTPISWEIAPEDLEIYADEKLITQTMLNLIRNARQALGQQADRQIRVRGYFNGAGQKTIAVADNGPGIPEELKDEIFVPFFTTKEKGSGIGLSLSRQIMHLHGGELKLVSTPDSGTEFRLVF</sequence>
<keyword evidence="5 10" id="KW-0418">Kinase</keyword>
<dbReference type="AlphaFoldDB" id="A0A1I6H2V0"/>
<dbReference type="InterPro" id="IPR005467">
    <property type="entry name" value="His_kinase_dom"/>
</dbReference>
<keyword evidence="4" id="KW-0547">Nucleotide-binding</keyword>
<dbReference type="Pfam" id="PF02518">
    <property type="entry name" value="HATPase_c"/>
    <property type="match status" value="1"/>
</dbReference>
<dbReference type="SUPFAM" id="SSF55874">
    <property type="entry name" value="ATPase domain of HSP90 chaperone/DNA topoisomerase II/histidine kinase"/>
    <property type="match status" value="1"/>
</dbReference>
<feature type="domain" description="Histidine kinase" evidence="9">
    <location>
        <begin position="229"/>
        <end position="447"/>
    </location>
</feature>
<evidence type="ECO:0000259" key="9">
    <source>
        <dbReference type="PROSITE" id="PS50109"/>
    </source>
</evidence>
<keyword evidence="3" id="KW-0808">Transferase</keyword>
<evidence type="ECO:0000256" key="6">
    <source>
        <dbReference type="ARBA" id="ARBA00022840"/>
    </source>
</evidence>
<evidence type="ECO:0000313" key="11">
    <source>
        <dbReference type="Proteomes" id="UP000199534"/>
    </source>
</evidence>
<proteinExistence type="predicted"/>
<evidence type="ECO:0000256" key="2">
    <source>
        <dbReference type="ARBA" id="ARBA00012438"/>
    </source>
</evidence>
<feature type="transmembrane region" description="Helical" evidence="8">
    <location>
        <begin position="7"/>
        <end position="26"/>
    </location>
</feature>
<evidence type="ECO:0000256" key="7">
    <source>
        <dbReference type="ARBA" id="ARBA00023012"/>
    </source>
</evidence>
<dbReference type="Gene3D" id="3.30.450.20">
    <property type="entry name" value="PAS domain"/>
    <property type="match status" value="1"/>
</dbReference>
<dbReference type="GO" id="GO:0005524">
    <property type="term" value="F:ATP binding"/>
    <property type="evidence" value="ECO:0007669"/>
    <property type="project" value="UniProtKB-KW"/>
</dbReference>
<name>A0A1I6H2V0_9FLAO</name>
<dbReference type="PANTHER" id="PTHR43065">
    <property type="entry name" value="SENSOR HISTIDINE KINASE"/>
    <property type="match status" value="1"/>
</dbReference>
<keyword evidence="7" id="KW-0902">Two-component regulatory system</keyword>
<dbReference type="PROSITE" id="PS50109">
    <property type="entry name" value="HIS_KIN"/>
    <property type="match status" value="1"/>
</dbReference>
<dbReference type="GO" id="GO:0000160">
    <property type="term" value="P:phosphorelay signal transduction system"/>
    <property type="evidence" value="ECO:0007669"/>
    <property type="project" value="UniProtKB-KW"/>
</dbReference>
<dbReference type="PRINTS" id="PR00344">
    <property type="entry name" value="BCTRLSENSOR"/>
</dbReference>
<dbReference type="STRING" id="400055.SAMN04490243_2145"/>
<evidence type="ECO:0000256" key="3">
    <source>
        <dbReference type="ARBA" id="ARBA00022679"/>
    </source>
</evidence>
<dbReference type="Proteomes" id="UP000199534">
    <property type="component" value="Unassembled WGS sequence"/>
</dbReference>
<evidence type="ECO:0000256" key="5">
    <source>
        <dbReference type="ARBA" id="ARBA00022777"/>
    </source>
</evidence>
<dbReference type="InterPro" id="IPR003594">
    <property type="entry name" value="HATPase_dom"/>
</dbReference>
<dbReference type="RefSeq" id="WP_092982585.1">
    <property type="nucleotide sequence ID" value="NZ_FOYQ01000002.1"/>
</dbReference>
<gene>
    <name evidence="10" type="ORF">SAMN04490243_2145</name>
</gene>
<evidence type="ECO:0000256" key="1">
    <source>
        <dbReference type="ARBA" id="ARBA00000085"/>
    </source>
</evidence>
<dbReference type="GO" id="GO:0004673">
    <property type="term" value="F:protein histidine kinase activity"/>
    <property type="evidence" value="ECO:0007669"/>
    <property type="project" value="UniProtKB-EC"/>
</dbReference>
<feature type="transmembrane region" description="Helical" evidence="8">
    <location>
        <begin position="32"/>
        <end position="51"/>
    </location>
</feature>
<dbReference type="InterPro" id="IPR035965">
    <property type="entry name" value="PAS-like_dom_sf"/>
</dbReference>
<evidence type="ECO:0000256" key="8">
    <source>
        <dbReference type="SAM" id="Phobius"/>
    </source>
</evidence>
<accession>A0A1I6H2V0</accession>
<dbReference type="EMBL" id="FOYQ01000002">
    <property type="protein sequence ID" value="SFR48681.1"/>
    <property type="molecule type" value="Genomic_DNA"/>
</dbReference>
<evidence type="ECO:0000256" key="4">
    <source>
        <dbReference type="ARBA" id="ARBA00022741"/>
    </source>
</evidence>
<keyword evidence="8" id="KW-0472">Membrane</keyword>
<reference evidence="10 11" key="1">
    <citation type="submission" date="2016-10" db="EMBL/GenBank/DDBJ databases">
        <authorList>
            <person name="de Groot N.N."/>
        </authorList>
    </citation>
    <scope>NUCLEOTIDE SEQUENCE [LARGE SCALE GENOMIC DNA]</scope>
    <source>
        <strain evidence="10 11">DSM 21019</strain>
    </source>
</reference>
<dbReference type="SUPFAM" id="SSF55785">
    <property type="entry name" value="PYP-like sensor domain (PAS domain)"/>
    <property type="match status" value="1"/>
</dbReference>
<keyword evidence="11" id="KW-1185">Reference proteome</keyword>
<dbReference type="Gene3D" id="3.30.565.10">
    <property type="entry name" value="Histidine kinase-like ATPase, C-terminal domain"/>
    <property type="match status" value="1"/>
</dbReference>
<evidence type="ECO:0000313" key="10">
    <source>
        <dbReference type="EMBL" id="SFR48681.1"/>
    </source>
</evidence>
<protein>
    <recommendedName>
        <fullName evidence="2">histidine kinase</fullName>
        <ecNumber evidence="2">2.7.13.3</ecNumber>
    </recommendedName>
</protein>
<dbReference type="InterPro" id="IPR004358">
    <property type="entry name" value="Sig_transdc_His_kin-like_C"/>
</dbReference>